<dbReference type="InterPro" id="IPR052157">
    <property type="entry name" value="BCAA_transport_permease"/>
</dbReference>
<proteinExistence type="inferred from homology"/>
<dbReference type="OrthoDB" id="9807115at2"/>
<evidence type="ECO:0000256" key="5">
    <source>
        <dbReference type="ARBA" id="ARBA00022970"/>
    </source>
</evidence>
<dbReference type="GO" id="GO:0022857">
    <property type="term" value="F:transmembrane transporter activity"/>
    <property type="evidence" value="ECO:0007669"/>
    <property type="project" value="InterPro"/>
</dbReference>
<evidence type="ECO:0000256" key="8">
    <source>
        <dbReference type="ARBA" id="ARBA00037998"/>
    </source>
</evidence>
<gene>
    <name evidence="10" type="ORF">FIV42_11800</name>
</gene>
<protein>
    <submittedName>
        <fullName evidence="10">Branched-chain amino acid ABC transporter permease</fullName>
    </submittedName>
</protein>
<feature type="transmembrane region" description="Helical" evidence="9">
    <location>
        <begin position="91"/>
        <end position="115"/>
    </location>
</feature>
<evidence type="ECO:0000256" key="7">
    <source>
        <dbReference type="ARBA" id="ARBA00023136"/>
    </source>
</evidence>
<comment type="subcellular location">
    <subcellularLocation>
        <location evidence="1">Cell membrane</location>
        <topology evidence="1">Multi-pass membrane protein</topology>
    </subcellularLocation>
</comment>
<evidence type="ECO:0000256" key="9">
    <source>
        <dbReference type="SAM" id="Phobius"/>
    </source>
</evidence>
<name>A0A4Y6PTE0_PERCE</name>
<dbReference type="EMBL" id="CP041186">
    <property type="protein sequence ID" value="QDG51399.1"/>
    <property type="molecule type" value="Genomic_DNA"/>
</dbReference>
<feature type="transmembrane region" description="Helical" evidence="9">
    <location>
        <begin position="135"/>
        <end position="159"/>
    </location>
</feature>
<evidence type="ECO:0000313" key="11">
    <source>
        <dbReference type="Proteomes" id="UP000315995"/>
    </source>
</evidence>
<keyword evidence="2" id="KW-0813">Transport</keyword>
<dbReference type="PANTHER" id="PTHR11795">
    <property type="entry name" value="BRANCHED-CHAIN AMINO ACID TRANSPORT SYSTEM PERMEASE PROTEIN LIVH"/>
    <property type="match status" value="1"/>
</dbReference>
<dbReference type="Proteomes" id="UP000315995">
    <property type="component" value="Chromosome"/>
</dbReference>
<feature type="transmembrane region" description="Helical" evidence="9">
    <location>
        <begin position="43"/>
        <end position="70"/>
    </location>
</feature>
<dbReference type="CDD" id="cd06582">
    <property type="entry name" value="TM_PBP1_LivH_like"/>
    <property type="match status" value="1"/>
</dbReference>
<feature type="transmembrane region" description="Helical" evidence="9">
    <location>
        <begin position="188"/>
        <end position="210"/>
    </location>
</feature>
<reference evidence="10 11" key="1">
    <citation type="submission" date="2019-06" db="EMBL/GenBank/DDBJ databases">
        <title>Persicimonas caeni gen. nov., sp. nov., a predatory bacterium isolated from solar saltern.</title>
        <authorList>
            <person name="Wang S."/>
        </authorList>
    </citation>
    <scope>NUCLEOTIDE SEQUENCE [LARGE SCALE GENOMIC DNA]</scope>
    <source>
        <strain evidence="10 11">YN101</strain>
    </source>
</reference>
<keyword evidence="3" id="KW-1003">Cell membrane</keyword>
<evidence type="ECO:0000313" key="10">
    <source>
        <dbReference type="EMBL" id="QDG51399.1"/>
    </source>
</evidence>
<evidence type="ECO:0000256" key="4">
    <source>
        <dbReference type="ARBA" id="ARBA00022692"/>
    </source>
</evidence>
<dbReference type="PANTHER" id="PTHR11795:SF451">
    <property type="entry name" value="ABC TRANSPORTER PERMEASE PROTEIN"/>
    <property type="match status" value="1"/>
</dbReference>
<evidence type="ECO:0000256" key="1">
    <source>
        <dbReference type="ARBA" id="ARBA00004651"/>
    </source>
</evidence>
<keyword evidence="4 9" id="KW-0812">Transmembrane</keyword>
<keyword evidence="5" id="KW-0029">Amino-acid transport</keyword>
<sequence>MSSFLQLLLAGLALGSVYALVALGFVVIYRASQVFNFAQGELLTFGAFAMLTLLGLGIPWYVAVAGTMLMTGLLGALIERVFLRPLVGRPVFVTIILTIFIGFILRTLMLVFWGAEPRGMPTPWESMAAVDIGGASILVNSLASIGAGVLALGAFFVLIKYTRLGVSMRATASDQEVSMALGIPVGRILGATWFISGALAALGGIFLGMFPRSVDVHLGFIALRAFPAVIVGGLTSATGAVVAGFALGVLEVLTQGYVNEMLGDFGQNFHTVFPYIVMILFLMVRPYGLFGEEEVERV</sequence>
<dbReference type="InterPro" id="IPR001851">
    <property type="entry name" value="ABC_transp_permease"/>
</dbReference>
<dbReference type="AlphaFoldDB" id="A0A4Y6PTE0"/>
<feature type="transmembrane region" description="Helical" evidence="9">
    <location>
        <begin position="265"/>
        <end position="284"/>
    </location>
</feature>
<dbReference type="Pfam" id="PF02653">
    <property type="entry name" value="BPD_transp_2"/>
    <property type="match status" value="1"/>
</dbReference>
<dbReference type="GO" id="GO:0005886">
    <property type="term" value="C:plasma membrane"/>
    <property type="evidence" value="ECO:0007669"/>
    <property type="project" value="UniProtKB-SubCell"/>
</dbReference>
<accession>A0A4Y6PTE0</accession>
<dbReference type="GO" id="GO:0006865">
    <property type="term" value="P:amino acid transport"/>
    <property type="evidence" value="ECO:0007669"/>
    <property type="project" value="UniProtKB-KW"/>
</dbReference>
<feature type="transmembrane region" description="Helical" evidence="9">
    <location>
        <begin position="230"/>
        <end position="253"/>
    </location>
</feature>
<keyword evidence="6 9" id="KW-1133">Transmembrane helix</keyword>
<accession>A0A5B8Y477</accession>
<comment type="similarity">
    <text evidence="8">Belongs to the binding-protein-dependent transport system permease family. LivHM subfamily.</text>
</comment>
<keyword evidence="7 9" id="KW-0472">Membrane</keyword>
<evidence type="ECO:0000256" key="6">
    <source>
        <dbReference type="ARBA" id="ARBA00022989"/>
    </source>
</evidence>
<evidence type="ECO:0000256" key="3">
    <source>
        <dbReference type="ARBA" id="ARBA00022475"/>
    </source>
</evidence>
<keyword evidence="11" id="KW-1185">Reference proteome</keyword>
<evidence type="ECO:0000256" key="2">
    <source>
        <dbReference type="ARBA" id="ARBA00022448"/>
    </source>
</evidence>
<dbReference type="RefSeq" id="WP_141197882.1">
    <property type="nucleotide sequence ID" value="NZ_CP041186.1"/>
</dbReference>
<organism evidence="10 11">
    <name type="scientific">Persicimonas caeni</name>
    <dbReference type="NCBI Taxonomy" id="2292766"/>
    <lineage>
        <taxon>Bacteria</taxon>
        <taxon>Deltaproteobacteria</taxon>
        <taxon>Bradymonadales</taxon>
        <taxon>Bradymonadaceae</taxon>
        <taxon>Persicimonas</taxon>
    </lineage>
</organism>